<dbReference type="RefSeq" id="WP_188358845.1">
    <property type="nucleotide sequence ID" value="NZ_BMDC01000001.1"/>
</dbReference>
<evidence type="ECO:0000313" key="3">
    <source>
        <dbReference type="Proteomes" id="UP000600171"/>
    </source>
</evidence>
<evidence type="ECO:0000256" key="1">
    <source>
        <dbReference type="SAM" id="Phobius"/>
    </source>
</evidence>
<feature type="transmembrane region" description="Helical" evidence="1">
    <location>
        <begin position="47"/>
        <end position="68"/>
    </location>
</feature>
<keyword evidence="1" id="KW-0812">Transmembrane</keyword>
<dbReference type="AlphaFoldDB" id="A0A917IQ31"/>
<name>A0A917IQ31_9MICC</name>
<dbReference type="EMBL" id="BMDC01000001">
    <property type="protein sequence ID" value="GGH59171.1"/>
    <property type="molecule type" value="Genomic_DNA"/>
</dbReference>
<dbReference type="Proteomes" id="UP000600171">
    <property type="component" value="Unassembled WGS sequence"/>
</dbReference>
<feature type="transmembrane region" description="Helical" evidence="1">
    <location>
        <begin position="104"/>
        <end position="124"/>
    </location>
</feature>
<feature type="transmembrane region" description="Helical" evidence="1">
    <location>
        <begin position="80"/>
        <end position="98"/>
    </location>
</feature>
<keyword evidence="1" id="KW-0472">Membrane</keyword>
<comment type="caution">
    <text evidence="2">The sequence shown here is derived from an EMBL/GenBank/DDBJ whole genome shotgun (WGS) entry which is preliminary data.</text>
</comment>
<gene>
    <name evidence="2" type="ORF">GCM10007359_06120</name>
</gene>
<proteinExistence type="predicted"/>
<organism evidence="2 3">
    <name type="scientific">Rothia aerolata</name>
    <dbReference type="NCBI Taxonomy" id="1812262"/>
    <lineage>
        <taxon>Bacteria</taxon>
        <taxon>Bacillati</taxon>
        <taxon>Actinomycetota</taxon>
        <taxon>Actinomycetes</taxon>
        <taxon>Micrococcales</taxon>
        <taxon>Micrococcaceae</taxon>
        <taxon>Rothia</taxon>
    </lineage>
</organism>
<evidence type="ECO:0008006" key="4">
    <source>
        <dbReference type="Google" id="ProtNLM"/>
    </source>
</evidence>
<keyword evidence="1" id="KW-1133">Transmembrane helix</keyword>
<sequence length="149" mass="16161">MWAGTGPVKALPWKTILGAVSKVYVIVTLAGMMVSAVIAGFSGFLGFTLGSVIVYLWFTLDIVVAVKSEKVSMAESARRLMAVYVLKVVLGLVLLLVVPVPQNLLNGWLLTGAILGVSLWLATLMKALTGLRILYFDDHDQEIARRGER</sequence>
<evidence type="ECO:0000313" key="2">
    <source>
        <dbReference type="EMBL" id="GGH59171.1"/>
    </source>
</evidence>
<accession>A0A917IQ31</accession>
<feature type="transmembrane region" description="Helical" evidence="1">
    <location>
        <begin position="23"/>
        <end position="41"/>
    </location>
</feature>
<protein>
    <recommendedName>
        <fullName evidence="4">ATP synthase I chain</fullName>
    </recommendedName>
</protein>
<keyword evidence="3" id="KW-1185">Reference proteome</keyword>
<reference evidence="2 3" key="1">
    <citation type="journal article" date="2014" name="Int. J. Syst. Evol. Microbiol.">
        <title>Complete genome sequence of Corynebacterium casei LMG S-19264T (=DSM 44701T), isolated from a smear-ripened cheese.</title>
        <authorList>
            <consortium name="US DOE Joint Genome Institute (JGI-PGF)"/>
            <person name="Walter F."/>
            <person name="Albersmeier A."/>
            <person name="Kalinowski J."/>
            <person name="Ruckert C."/>
        </authorList>
    </citation>
    <scope>NUCLEOTIDE SEQUENCE [LARGE SCALE GENOMIC DNA]</scope>
    <source>
        <strain evidence="2 3">CCM 8669</strain>
    </source>
</reference>